<dbReference type="GO" id="GO:0032040">
    <property type="term" value="C:small-subunit processome"/>
    <property type="evidence" value="ECO:0007669"/>
    <property type="project" value="InterPro"/>
</dbReference>
<evidence type="ECO:0000313" key="11">
    <source>
        <dbReference type="EMBL" id="KAH8692446.1"/>
    </source>
</evidence>
<feature type="repeat" description="WD" evidence="8">
    <location>
        <begin position="324"/>
        <end position="365"/>
    </location>
</feature>
<dbReference type="Proteomes" id="UP001201262">
    <property type="component" value="Unassembled WGS sequence"/>
</dbReference>
<keyword evidence="2" id="KW-0690">Ribosome biogenesis</keyword>
<reference evidence="11" key="1">
    <citation type="submission" date="2021-12" db="EMBL/GenBank/DDBJ databases">
        <title>Convergent genome expansion in fungi linked to evolution of root-endophyte symbiosis.</title>
        <authorList>
            <consortium name="DOE Joint Genome Institute"/>
            <person name="Ke Y.-H."/>
            <person name="Bonito G."/>
            <person name="Liao H.-L."/>
            <person name="Looney B."/>
            <person name="Rojas-Flechas A."/>
            <person name="Nash J."/>
            <person name="Hameed K."/>
            <person name="Schadt C."/>
            <person name="Martin F."/>
            <person name="Crous P.W."/>
            <person name="Miettinen O."/>
            <person name="Magnuson J.K."/>
            <person name="Labbe J."/>
            <person name="Jacobson D."/>
            <person name="Doktycz M.J."/>
            <person name="Veneault-Fourrey C."/>
            <person name="Kuo A."/>
            <person name="Mondo S."/>
            <person name="Calhoun S."/>
            <person name="Riley R."/>
            <person name="Ohm R."/>
            <person name="LaButti K."/>
            <person name="Andreopoulos B."/>
            <person name="Pangilinan J."/>
            <person name="Nolan M."/>
            <person name="Tritt A."/>
            <person name="Clum A."/>
            <person name="Lipzen A."/>
            <person name="Daum C."/>
            <person name="Barry K."/>
            <person name="Grigoriev I.V."/>
            <person name="Vilgalys R."/>
        </authorList>
    </citation>
    <scope>NUCLEOTIDE SEQUENCE</scope>
    <source>
        <strain evidence="11">PMI_201</strain>
    </source>
</reference>
<dbReference type="GO" id="GO:0006364">
    <property type="term" value="P:rRNA processing"/>
    <property type="evidence" value="ECO:0007669"/>
    <property type="project" value="UniProtKB-KW"/>
</dbReference>
<keyword evidence="12" id="KW-1185">Reference proteome</keyword>
<feature type="domain" description="WD repeat-containing protein 75 second beta-propeller" evidence="10">
    <location>
        <begin position="503"/>
        <end position="715"/>
    </location>
</feature>
<evidence type="ECO:0000256" key="1">
    <source>
        <dbReference type="ARBA" id="ARBA00004604"/>
    </source>
</evidence>
<evidence type="ECO:0000256" key="9">
    <source>
        <dbReference type="SAM" id="MobiDB-lite"/>
    </source>
</evidence>
<dbReference type="SMART" id="SM00320">
    <property type="entry name" value="WD40"/>
    <property type="match status" value="2"/>
</dbReference>
<dbReference type="PANTHER" id="PTHR44215">
    <property type="entry name" value="WD REPEAT-CONTAINING PROTEIN 75"/>
    <property type="match status" value="1"/>
</dbReference>
<dbReference type="RefSeq" id="XP_046068443.1">
    <property type="nucleotide sequence ID" value="XM_046211934.1"/>
</dbReference>
<dbReference type="GO" id="GO:0045943">
    <property type="term" value="P:positive regulation of transcription by RNA polymerase I"/>
    <property type="evidence" value="ECO:0007669"/>
    <property type="project" value="InterPro"/>
</dbReference>
<feature type="compositionally biased region" description="Basic residues" evidence="9">
    <location>
        <begin position="31"/>
        <end position="40"/>
    </location>
</feature>
<evidence type="ECO:0000313" key="12">
    <source>
        <dbReference type="Proteomes" id="UP001201262"/>
    </source>
</evidence>
<keyword evidence="4 8" id="KW-0853">WD repeat</keyword>
<dbReference type="AlphaFoldDB" id="A0AAD4KIV5"/>
<dbReference type="InterPro" id="IPR053826">
    <property type="entry name" value="WDR75"/>
</dbReference>
<dbReference type="GeneID" id="70242221"/>
<keyword evidence="5" id="KW-0677">Repeat</keyword>
<dbReference type="GO" id="GO:2000234">
    <property type="term" value="P:positive regulation of rRNA processing"/>
    <property type="evidence" value="ECO:0007669"/>
    <property type="project" value="TreeGrafter"/>
</dbReference>
<dbReference type="InterPro" id="IPR057644">
    <property type="entry name" value="Beta-prop_WDR75_2nd"/>
</dbReference>
<feature type="region of interest" description="Disordered" evidence="9">
    <location>
        <begin position="1"/>
        <end position="57"/>
    </location>
</feature>
<comment type="subcellular location">
    <subcellularLocation>
        <location evidence="1">Nucleus</location>
        <location evidence="1">Nucleolus</location>
    </subcellularLocation>
</comment>
<feature type="compositionally biased region" description="Polar residues" evidence="9">
    <location>
        <begin position="17"/>
        <end position="29"/>
    </location>
</feature>
<protein>
    <submittedName>
        <fullName evidence="11">WD repeat protein</fullName>
    </submittedName>
</protein>
<dbReference type="SUPFAM" id="SSF50978">
    <property type="entry name" value="WD40 repeat-like"/>
    <property type="match status" value="2"/>
</dbReference>
<evidence type="ECO:0000256" key="4">
    <source>
        <dbReference type="ARBA" id="ARBA00022574"/>
    </source>
</evidence>
<dbReference type="Pfam" id="PF23769">
    <property type="entry name" value="Beta-prop_WDR75_2nd"/>
    <property type="match status" value="1"/>
</dbReference>
<evidence type="ECO:0000256" key="3">
    <source>
        <dbReference type="ARBA" id="ARBA00022552"/>
    </source>
</evidence>
<evidence type="ECO:0000256" key="7">
    <source>
        <dbReference type="ARBA" id="ARBA00023242"/>
    </source>
</evidence>
<accession>A0AAD4KIV5</accession>
<dbReference type="Pfam" id="PF23869">
    <property type="entry name" value="Beta-prop_WDR75_1st"/>
    <property type="match status" value="1"/>
</dbReference>
<evidence type="ECO:0000256" key="5">
    <source>
        <dbReference type="ARBA" id="ARBA00022737"/>
    </source>
</evidence>
<proteinExistence type="predicted"/>
<dbReference type="PROSITE" id="PS50082">
    <property type="entry name" value="WD_REPEATS_2"/>
    <property type="match status" value="1"/>
</dbReference>
<dbReference type="InterPro" id="IPR036322">
    <property type="entry name" value="WD40_repeat_dom_sf"/>
</dbReference>
<dbReference type="PANTHER" id="PTHR44215:SF1">
    <property type="entry name" value="WD REPEAT-CONTAINING PROTEIN 75"/>
    <property type="match status" value="1"/>
</dbReference>
<evidence type="ECO:0000256" key="6">
    <source>
        <dbReference type="ARBA" id="ARBA00023163"/>
    </source>
</evidence>
<dbReference type="Gene3D" id="2.130.10.10">
    <property type="entry name" value="YVTN repeat-like/Quinoprotein amine dehydrogenase"/>
    <property type="match status" value="2"/>
</dbReference>
<feature type="compositionally biased region" description="Polar residues" evidence="9">
    <location>
        <begin position="48"/>
        <end position="57"/>
    </location>
</feature>
<dbReference type="GO" id="GO:0003723">
    <property type="term" value="F:RNA binding"/>
    <property type="evidence" value="ECO:0007669"/>
    <property type="project" value="InterPro"/>
</dbReference>
<sequence>MSPPTQLAHSAKRQRPTDGNQNLSRNESQNRSKRLKTRKGIQKETDSGSKSSKNLIPTTKSDSKWVLDTISHGEIYNTEPVFSSDENHIFLSLGNAIQVLSVSARRPIRTLQLEDNIKVAGIRPASDPRFLYISTLCGKLIQFDWESHRQVAKWTGISGDRCLEIVRVDAQGEERTACFSLKKYNGQWAIAVHSLWMAQSKNPTETVVLESAQAIKQLKVLQRGRVIVTYTSQHIIVGTLDHKSKKNHTFDSYTWKEFQIPTKQITCLDTREHLTSSGTPSTIDIAIGEASGAILIYQDILGNLNRDGSSSDGSKGGLPLLQRLHWHTDAVSSVCWSRDGNYIISGGSAPVVVFWQLESGRKNVLPHLSSSICSIAVSPGGAFYAIQLNDKSTVVLSATELEPVLIVNGLQLPSTRRAKNIKGQYSHSRPSLFVPTILHPHNPESLSVAVPGGDSDSLSFLQTLDIRKGSQISRQALTRTNITSWNTGPEGLPIQTPSIKFMAMSEDGHWLVTVDRWSPPERDLKAFGRSLSSDSHSEIFLKFWAWSKTQEIWELVTRVESPHLLAGNPTEILCLSARPGRHEFVTFGADKILKIWQPTARYSKASKHQPRRSGAFEQTWKCQTSVDFSGSKSDKVLENSAMGFSDDGSVLALSTGNVIQLVDTHQWAIYCTRSVSSSSSDSVTAVKFLKSSLVIQSKKSLDIWNVVDNCLKTVASPHAISKSADTFNSLAVNPTTETFSVIYSGASQKSTKASDKWSVYGIAVYNASTLTILFQTEFEEMPISLLSDKNSGDYIVIDAAASLKRVGCGHRGVHAVEVSSKTHEHQTAGLSDIFGRIGMKPHHTSTPTPVVDVNLKGIEGIFNQAPSFALPPASSLFKDVIKSLVTTS</sequence>
<organism evidence="11 12">
    <name type="scientific">Talaromyces proteolyticus</name>
    <dbReference type="NCBI Taxonomy" id="1131652"/>
    <lineage>
        <taxon>Eukaryota</taxon>
        <taxon>Fungi</taxon>
        <taxon>Dikarya</taxon>
        <taxon>Ascomycota</taxon>
        <taxon>Pezizomycotina</taxon>
        <taxon>Eurotiomycetes</taxon>
        <taxon>Eurotiomycetidae</taxon>
        <taxon>Eurotiales</taxon>
        <taxon>Trichocomaceae</taxon>
        <taxon>Talaromyces</taxon>
        <taxon>Talaromyces sect. Bacilispori</taxon>
    </lineage>
</organism>
<dbReference type="InterPro" id="IPR001680">
    <property type="entry name" value="WD40_rpt"/>
</dbReference>
<dbReference type="PROSITE" id="PS50294">
    <property type="entry name" value="WD_REPEATS_REGION"/>
    <property type="match status" value="1"/>
</dbReference>
<evidence type="ECO:0000256" key="8">
    <source>
        <dbReference type="PROSITE-ProRule" id="PRU00221"/>
    </source>
</evidence>
<evidence type="ECO:0000256" key="2">
    <source>
        <dbReference type="ARBA" id="ARBA00022517"/>
    </source>
</evidence>
<dbReference type="InterPro" id="IPR015943">
    <property type="entry name" value="WD40/YVTN_repeat-like_dom_sf"/>
</dbReference>
<keyword evidence="7" id="KW-0539">Nucleus</keyword>
<evidence type="ECO:0000259" key="10">
    <source>
        <dbReference type="Pfam" id="PF23769"/>
    </source>
</evidence>
<gene>
    <name evidence="11" type="ORF">BGW36DRAFT_304078</name>
</gene>
<dbReference type="EMBL" id="JAJTJA010000011">
    <property type="protein sequence ID" value="KAH8692446.1"/>
    <property type="molecule type" value="Genomic_DNA"/>
</dbReference>
<comment type="caution">
    <text evidence="11">The sequence shown here is derived from an EMBL/GenBank/DDBJ whole genome shotgun (WGS) entry which is preliminary data.</text>
</comment>
<keyword evidence="6" id="KW-0804">Transcription</keyword>
<keyword evidence="3" id="KW-0698">rRNA processing</keyword>
<name>A0AAD4KIV5_9EURO</name>